<dbReference type="Proteomes" id="UP000237966">
    <property type="component" value="Unassembled WGS sequence"/>
</dbReference>
<gene>
    <name evidence="3" type="ORF">C5C51_04040</name>
</gene>
<dbReference type="RefSeq" id="WP_081656824.1">
    <property type="nucleotide sequence ID" value="NZ_PSWU01000005.1"/>
</dbReference>
<feature type="region of interest" description="Disordered" evidence="1">
    <location>
        <begin position="130"/>
        <end position="177"/>
    </location>
</feature>
<dbReference type="EMBL" id="PSWU01000005">
    <property type="protein sequence ID" value="PPI15777.1"/>
    <property type="molecule type" value="Genomic_DNA"/>
</dbReference>
<feature type="domain" description="Transposase Helix-turn-helix" evidence="2">
    <location>
        <begin position="59"/>
        <end position="101"/>
    </location>
</feature>
<sequence>MNTGNSPRNEEYLFTRFFTKKRPVRVQDTTGLTTEQCAELCRLVEAEFVWTKPGTRTRTLSLESALFLTLAYFRHNVTEKFLATFFGVSQATVSRTIADTEVMIDVVLDSCAPELRAAANETTTIVEGTLLPADPGSRRQDCTPGSTTLPGTKHPGCARSQGPYSRDLRSPYGEHSL</sequence>
<evidence type="ECO:0000256" key="1">
    <source>
        <dbReference type="SAM" id="MobiDB-lite"/>
    </source>
</evidence>
<dbReference type="OrthoDB" id="9180614at2"/>
<proteinExistence type="predicted"/>
<dbReference type="InterPro" id="IPR027805">
    <property type="entry name" value="Transposase_HTH_dom"/>
</dbReference>
<evidence type="ECO:0000259" key="2">
    <source>
        <dbReference type="Pfam" id="PF13613"/>
    </source>
</evidence>
<evidence type="ECO:0000313" key="3">
    <source>
        <dbReference type="EMBL" id="PPI15777.1"/>
    </source>
</evidence>
<dbReference type="Pfam" id="PF13613">
    <property type="entry name" value="HTH_Tnp_4"/>
    <property type="match status" value="1"/>
</dbReference>
<name>A0A2S5Y801_9MICO</name>
<protein>
    <recommendedName>
        <fullName evidence="2">Transposase Helix-turn-helix domain-containing protein</fullName>
    </recommendedName>
</protein>
<evidence type="ECO:0000313" key="4">
    <source>
        <dbReference type="Proteomes" id="UP000237966"/>
    </source>
</evidence>
<accession>A0A2S5Y801</accession>
<reference evidence="3 4" key="1">
    <citation type="submission" date="2018-02" db="EMBL/GenBank/DDBJ databases">
        <title>Bacteriophage NCPPB3778 and a type I-E CRISPR drive the evolution of the US Biological Select Agent, Rathayibacter toxicus.</title>
        <authorList>
            <person name="Davis E.W.II."/>
            <person name="Tabima J.F."/>
            <person name="Weisberg A.J."/>
            <person name="Lopes L.D."/>
            <person name="Wiseman M.S."/>
            <person name="Wiseman M.S."/>
            <person name="Pupko T."/>
            <person name="Belcher M.S."/>
            <person name="Sechler A.J."/>
            <person name="Tancos M.A."/>
            <person name="Schroeder B.K."/>
            <person name="Murray T.D."/>
            <person name="Luster D.G."/>
            <person name="Schneider W.L."/>
            <person name="Rogers E."/>
            <person name="Andreote F.D."/>
            <person name="Grunwald N.J."/>
            <person name="Putnam M.L."/>
            <person name="Chang J.H."/>
        </authorList>
    </citation>
    <scope>NUCLEOTIDE SEQUENCE [LARGE SCALE GENOMIC DNA]</scope>
    <source>
        <strain evidence="3 4">FH99</strain>
    </source>
</reference>
<organism evidence="3 4">
    <name type="scientific">Rathayibacter toxicus</name>
    <dbReference type="NCBI Taxonomy" id="145458"/>
    <lineage>
        <taxon>Bacteria</taxon>
        <taxon>Bacillati</taxon>
        <taxon>Actinomycetota</taxon>
        <taxon>Actinomycetes</taxon>
        <taxon>Micrococcales</taxon>
        <taxon>Microbacteriaceae</taxon>
        <taxon>Rathayibacter</taxon>
    </lineage>
</organism>
<comment type="caution">
    <text evidence="3">The sequence shown here is derived from an EMBL/GenBank/DDBJ whole genome shotgun (WGS) entry which is preliminary data.</text>
</comment>
<dbReference type="AlphaFoldDB" id="A0A2S5Y801"/>